<evidence type="ECO:0000313" key="2">
    <source>
        <dbReference type="Proteomes" id="UP000634136"/>
    </source>
</evidence>
<dbReference type="AlphaFoldDB" id="A0A834SHC1"/>
<keyword evidence="2" id="KW-1185">Reference proteome</keyword>
<organism evidence="1 2">
    <name type="scientific">Senna tora</name>
    <dbReference type="NCBI Taxonomy" id="362788"/>
    <lineage>
        <taxon>Eukaryota</taxon>
        <taxon>Viridiplantae</taxon>
        <taxon>Streptophyta</taxon>
        <taxon>Embryophyta</taxon>
        <taxon>Tracheophyta</taxon>
        <taxon>Spermatophyta</taxon>
        <taxon>Magnoliopsida</taxon>
        <taxon>eudicotyledons</taxon>
        <taxon>Gunneridae</taxon>
        <taxon>Pentapetalae</taxon>
        <taxon>rosids</taxon>
        <taxon>fabids</taxon>
        <taxon>Fabales</taxon>
        <taxon>Fabaceae</taxon>
        <taxon>Caesalpinioideae</taxon>
        <taxon>Cassia clade</taxon>
        <taxon>Senna</taxon>
    </lineage>
</organism>
<dbReference type="EMBL" id="JAAIUW010000013">
    <property type="protein sequence ID" value="KAF7804505.1"/>
    <property type="molecule type" value="Genomic_DNA"/>
</dbReference>
<name>A0A834SHC1_9FABA</name>
<gene>
    <name evidence="1" type="ORF">G2W53_043616</name>
</gene>
<sequence>MEVWNVREVTCRNQIFPRWNIFSDVALVMWTKSKAGSSKAVTASLKIWIGTRGAIWAGN</sequence>
<proteinExistence type="predicted"/>
<protein>
    <submittedName>
        <fullName evidence="1">Uncharacterized protein</fullName>
    </submittedName>
</protein>
<evidence type="ECO:0000313" key="1">
    <source>
        <dbReference type="EMBL" id="KAF7804505.1"/>
    </source>
</evidence>
<dbReference type="Proteomes" id="UP000634136">
    <property type="component" value="Unassembled WGS sequence"/>
</dbReference>
<accession>A0A834SHC1</accession>
<comment type="caution">
    <text evidence="1">The sequence shown here is derived from an EMBL/GenBank/DDBJ whole genome shotgun (WGS) entry which is preliminary data.</text>
</comment>
<reference evidence="1" key="1">
    <citation type="submission" date="2020-09" db="EMBL/GenBank/DDBJ databases">
        <title>Genome-Enabled Discovery of Anthraquinone Biosynthesis in Senna tora.</title>
        <authorList>
            <person name="Kang S.-H."/>
            <person name="Pandey R.P."/>
            <person name="Lee C.-M."/>
            <person name="Sim J.-S."/>
            <person name="Jeong J.-T."/>
            <person name="Choi B.-S."/>
            <person name="Jung M."/>
            <person name="Ginzburg D."/>
            <person name="Zhao K."/>
            <person name="Won S.Y."/>
            <person name="Oh T.-J."/>
            <person name="Yu Y."/>
            <person name="Kim N.-H."/>
            <person name="Lee O.R."/>
            <person name="Lee T.-H."/>
            <person name="Bashyal P."/>
            <person name="Kim T.-S."/>
            <person name="Lee W.-H."/>
            <person name="Kawkins C."/>
            <person name="Kim C.-K."/>
            <person name="Kim J.S."/>
            <person name="Ahn B.O."/>
            <person name="Rhee S.Y."/>
            <person name="Sohng J.K."/>
        </authorList>
    </citation>
    <scope>NUCLEOTIDE SEQUENCE</scope>
    <source>
        <tissue evidence="1">Leaf</tissue>
    </source>
</reference>